<protein>
    <submittedName>
        <fullName evidence="10">Ger(X)C family spore germination protein</fullName>
    </submittedName>
</protein>
<dbReference type="Pfam" id="PF05504">
    <property type="entry name" value="Spore_GerAC"/>
    <property type="match status" value="1"/>
</dbReference>
<comment type="caution">
    <text evidence="10">The sequence shown here is derived from an EMBL/GenBank/DDBJ whole genome shotgun (WGS) entry which is preliminary data.</text>
</comment>
<feature type="domain" description="Spore germination GerAC-like C-terminal" evidence="8">
    <location>
        <begin position="198"/>
        <end position="363"/>
    </location>
</feature>
<evidence type="ECO:0000313" key="11">
    <source>
        <dbReference type="Proteomes" id="UP001161691"/>
    </source>
</evidence>
<organism evidence="10 11">
    <name type="scientific">Cohnella hashimotonis</name>
    <dbReference type="NCBI Taxonomy" id="2826895"/>
    <lineage>
        <taxon>Bacteria</taxon>
        <taxon>Bacillati</taxon>
        <taxon>Bacillota</taxon>
        <taxon>Bacilli</taxon>
        <taxon>Bacillales</taxon>
        <taxon>Paenibacillaceae</taxon>
        <taxon>Cohnella</taxon>
    </lineage>
</organism>
<accession>A0ABT6TRQ6</accession>
<comment type="similarity">
    <text evidence="2">Belongs to the GerABKC lipoprotein family.</text>
</comment>
<evidence type="ECO:0000313" key="10">
    <source>
        <dbReference type="EMBL" id="MDI4649534.1"/>
    </source>
</evidence>
<sequence length="372" mass="41900">MKRIVRTLGLSLLSLGPLTGCYDRVDLEDASLSLVAGVDITEDHRTMSYTSIPVFSKAEKKSQELKVVANTQRQGRGKLDAFTVGSFNGRKIKVIVLSKRFVQETPDWFRYMDIYFRDGRNPITPRVVVFDGTLDQLFYYHSPNQPILPLMLMGMIRSASDRSESVATTLQELHRQMNEEGQTSFLTEMSIKQDAMIDGTSLLDHKGRYVDMLSMPETVLLRILQKNAGQSVGFVLRLPSSLTGSAGETDWVSLATERVKVKIKSMYAGGRFRFSVHVHFSASVVEKLSSLDLDDHQREAETACAEELRDKFEALIAKLQRKKVDPVGFGIYARAYQYKPFKQVKENWGEAFSQSDVQVRVSVAFADEGSVK</sequence>
<keyword evidence="7" id="KW-0449">Lipoprotein</keyword>
<dbReference type="InterPro" id="IPR038501">
    <property type="entry name" value="Spore_GerAC_C_sf"/>
</dbReference>
<dbReference type="Proteomes" id="UP001161691">
    <property type="component" value="Unassembled WGS sequence"/>
</dbReference>
<dbReference type="EMBL" id="JAGRPV010000001">
    <property type="protein sequence ID" value="MDI4649534.1"/>
    <property type="molecule type" value="Genomic_DNA"/>
</dbReference>
<keyword evidence="11" id="KW-1185">Reference proteome</keyword>
<evidence type="ECO:0000256" key="7">
    <source>
        <dbReference type="ARBA" id="ARBA00023288"/>
    </source>
</evidence>
<proteinExistence type="inferred from homology"/>
<evidence type="ECO:0000256" key="1">
    <source>
        <dbReference type="ARBA" id="ARBA00004635"/>
    </source>
</evidence>
<dbReference type="Gene3D" id="3.30.300.210">
    <property type="entry name" value="Nutrient germinant receptor protein C, domain 3"/>
    <property type="match status" value="1"/>
</dbReference>
<dbReference type="NCBIfam" id="TIGR02887">
    <property type="entry name" value="spore_ger_x_C"/>
    <property type="match status" value="1"/>
</dbReference>
<dbReference type="PANTHER" id="PTHR35789:SF1">
    <property type="entry name" value="SPORE GERMINATION PROTEIN B3"/>
    <property type="match status" value="1"/>
</dbReference>
<evidence type="ECO:0000256" key="6">
    <source>
        <dbReference type="ARBA" id="ARBA00023139"/>
    </source>
</evidence>
<gene>
    <name evidence="10" type="ORF">KB449_31690</name>
</gene>
<dbReference type="InterPro" id="IPR008844">
    <property type="entry name" value="Spore_GerAC-like"/>
</dbReference>
<evidence type="ECO:0000259" key="9">
    <source>
        <dbReference type="Pfam" id="PF25198"/>
    </source>
</evidence>
<keyword evidence="4" id="KW-0732">Signal</keyword>
<evidence type="ECO:0000256" key="5">
    <source>
        <dbReference type="ARBA" id="ARBA00023136"/>
    </source>
</evidence>
<evidence type="ECO:0000256" key="3">
    <source>
        <dbReference type="ARBA" id="ARBA00022544"/>
    </source>
</evidence>
<evidence type="ECO:0000256" key="4">
    <source>
        <dbReference type="ARBA" id="ARBA00022729"/>
    </source>
</evidence>
<evidence type="ECO:0000256" key="2">
    <source>
        <dbReference type="ARBA" id="ARBA00007886"/>
    </source>
</evidence>
<keyword evidence="5" id="KW-0472">Membrane</keyword>
<dbReference type="Pfam" id="PF25198">
    <property type="entry name" value="Spore_GerAC_N"/>
    <property type="match status" value="1"/>
</dbReference>
<dbReference type="InterPro" id="IPR046953">
    <property type="entry name" value="Spore_GerAC-like_C"/>
</dbReference>
<evidence type="ECO:0000259" key="8">
    <source>
        <dbReference type="Pfam" id="PF05504"/>
    </source>
</evidence>
<keyword evidence="6" id="KW-0564">Palmitate</keyword>
<dbReference type="PANTHER" id="PTHR35789">
    <property type="entry name" value="SPORE GERMINATION PROTEIN B3"/>
    <property type="match status" value="1"/>
</dbReference>
<keyword evidence="3" id="KW-0309">Germination</keyword>
<comment type="subcellular location">
    <subcellularLocation>
        <location evidence="1">Membrane</location>
        <topology evidence="1">Lipid-anchor</topology>
    </subcellularLocation>
</comment>
<dbReference type="RefSeq" id="WP_282912157.1">
    <property type="nucleotide sequence ID" value="NZ_JAGRPV010000001.1"/>
</dbReference>
<feature type="domain" description="Spore germination protein N-terminal" evidence="9">
    <location>
        <begin position="23"/>
        <end position="190"/>
    </location>
</feature>
<reference evidence="10" key="1">
    <citation type="submission" date="2023-04" db="EMBL/GenBank/DDBJ databases">
        <title>Comparative genomic analysis of Cohnella hashimotonis sp. nov., isolated from the International Space Station.</title>
        <authorList>
            <person name="Venkateswaran K."/>
            <person name="Simpson A."/>
        </authorList>
    </citation>
    <scope>NUCLEOTIDE SEQUENCE</scope>
    <source>
        <strain evidence="10">F6_2S_P_1</strain>
    </source>
</reference>
<name>A0ABT6TRQ6_9BACL</name>
<dbReference type="InterPro" id="IPR057336">
    <property type="entry name" value="GerAC_N"/>
</dbReference>